<dbReference type="SMART" id="SM00387">
    <property type="entry name" value="HATPase_c"/>
    <property type="match status" value="1"/>
</dbReference>
<dbReference type="Gene3D" id="3.30.565.10">
    <property type="entry name" value="Histidine kinase-like ATPase, C-terminal domain"/>
    <property type="match status" value="1"/>
</dbReference>
<reference evidence="11" key="2">
    <citation type="submission" date="2022-09" db="EMBL/GenBank/DDBJ databases">
        <authorList>
            <person name="Cesa-Luna C."/>
            <person name="Girard L."/>
            <person name="Lood C."/>
            <person name="Hofte M."/>
            <person name="De Mot R."/>
        </authorList>
    </citation>
    <scope>NUCLEOTIDE SEQUENCE</scope>
    <source>
        <strain evidence="11">COR51</strain>
    </source>
</reference>
<comment type="caution">
    <text evidence="11">The sequence shown here is derived from an EMBL/GenBank/DDBJ whole genome shotgun (WGS) entry which is preliminary data.</text>
</comment>
<evidence type="ECO:0000256" key="8">
    <source>
        <dbReference type="ARBA" id="ARBA00023012"/>
    </source>
</evidence>
<evidence type="ECO:0000256" key="7">
    <source>
        <dbReference type="ARBA" id="ARBA00022840"/>
    </source>
</evidence>
<dbReference type="EC" id="2.7.13.3" evidence="2"/>
<dbReference type="SMART" id="SM00388">
    <property type="entry name" value="HisKA"/>
    <property type="match status" value="1"/>
</dbReference>
<organism evidence="11 12">
    <name type="scientific">Pseudomonas peradeniyensis</name>
    <dbReference type="NCBI Taxonomy" id="2745488"/>
    <lineage>
        <taxon>Bacteria</taxon>
        <taxon>Pseudomonadati</taxon>
        <taxon>Pseudomonadota</taxon>
        <taxon>Gammaproteobacteria</taxon>
        <taxon>Pseudomonadales</taxon>
        <taxon>Pseudomonadaceae</taxon>
        <taxon>Pseudomonas</taxon>
    </lineage>
</organism>
<dbReference type="CDD" id="cd00075">
    <property type="entry name" value="HATPase"/>
    <property type="match status" value="1"/>
</dbReference>
<evidence type="ECO:0000256" key="1">
    <source>
        <dbReference type="ARBA" id="ARBA00000085"/>
    </source>
</evidence>
<dbReference type="CDD" id="cd00082">
    <property type="entry name" value="HisKA"/>
    <property type="match status" value="1"/>
</dbReference>
<dbReference type="InterPro" id="IPR003661">
    <property type="entry name" value="HisK_dim/P_dom"/>
</dbReference>
<evidence type="ECO:0000256" key="4">
    <source>
        <dbReference type="ARBA" id="ARBA00022679"/>
    </source>
</evidence>
<dbReference type="InterPro" id="IPR004358">
    <property type="entry name" value="Sig_transdc_His_kin-like_C"/>
</dbReference>
<dbReference type="InterPro" id="IPR036890">
    <property type="entry name" value="HATPase_C_sf"/>
</dbReference>
<accession>A0ABT2VG89</accession>
<evidence type="ECO:0000259" key="10">
    <source>
        <dbReference type="PROSITE" id="PS50109"/>
    </source>
</evidence>
<gene>
    <name evidence="11" type="ORF">OC929_21280</name>
</gene>
<keyword evidence="6 11" id="KW-0418">Kinase</keyword>
<dbReference type="PRINTS" id="PR00344">
    <property type="entry name" value="BCTRLSENSOR"/>
</dbReference>
<evidence type="ECO:0000256" key="9">
    <source>
        <dbReference type="SAM" id="MobiDB-lite"/>
    </source>
</evidence>
<name>A0ABT2VG89_9PSED</name>
<dbReference type="PANTHER" id="PTHR42878">
    <property type="entry name" value="TWO-COMPONENT HISTIDINE KINASE"/>
    <property type="match status" value="1"/>
</dbReference>
<dbReference type="EMBL" id="JAOSLA010000043">
    <property type="protein sequence ID" value="MCU7240584.1"/>
    <property type="molecule type" value="Genomic_DNA"/>
</dbReference>
<dbReference type="SUPFAM" id="SSF55874">
    <property type="entry name" value="ATPase domain of HSP90 chaperone/DNA topoisomerase II/histidine kinase"/>
    <property type="match status" value="1"/>
</dbReference>
<dbReference type="InterPro" id="IPR005467">
    <property type="entry name" value="His_kinase_dom"/>
</dbReference>
<dbReference type="Proteomes" id="UP001139994">
    <property type="component" value="Unassembled WGS sequence"/>
</dbReference>
<sequence length="385" mass="41246">MRLYDFIESSMEEILQAWENFARSVRTAQPKQDAAGLRNHGERILRTAAADMRTAQTAHQQSEKAKGRGPQTSSETAAQTHAMTRLIAGFSMDQMVSEYRALRSSVLSLWLAQEGSTTKDHVQDMIRFNEAIDQALVESIAAYGAAVDSTRKMILAVLGHDLRSPLGAVLMAGDLLLRQEGVEGKGRILATQVCTSARRANGIVNDLLDLARCNLGTGIPVYPANVELNTICRAVIEELQMAFPEATIIFKERGQVTGQFDSARMAQVFSNLIGNAIHHGDKASAITVTLTHKAAGPCINVHNSGEPIPAEAMPYLFSPEGRYSGYASSEKGSAAGLGLGLFIASEIVAGHGGRIEVESTAEAGTTFEVVLPLSFTSSDAALESP</sequence>
<dbReference type="GO" id="GO:0016301">
    <property type="term" value="F:kinase activity"/>
    <property type="evidence" value="ECO:0007669"/>
    <property type="project" value="UniProtKB-KW"/>
</dbReference>
<dbReference type="Pfam" id="PF02518">
    <property type="entry name" value="HATPase_c"/>
    <property type="match status" value="1"/>
</dbReference>
<feature type="region of interest" description="Disordered" evidence="9">
    <location>
        <begin position="51"/>
        <end position="78"/>
    </location>
</feature>
<keyword evidence="7" id="KW-0067">ATP-binding</keyword>
<keyword evidence="4" id="KW-0808">Transferase</keyword>
<evidence type="ECO:0000313" key="12">
    <source>
        <dbReference type="Proteomes" id="UP001139994"/>
    </source>
</evidence>
<dbReference type="PROSITE" id="PS50109">
    <property type="entry name" value="HIS_KIN"/>
    <property type="match status" value="1"/>
</dbReference>
<evidence type="ECO:0000256" key="6">
    <source>
        <dbReference type="ARBA" id="ARBA00022777"/>
    </source>
</evidence>
<keyword evidence="3" id="KW-0597">Phosphoprotein</keyword>
<keyword evidence="5" id="KW-0547">Nucleotide-binding</keyword>
<dbReference type="InterPro" id="IPR050351">
    <property type="entry name" value="BphY/WalK/GraS-like"/>
</dbReference>
<dbReference type="SUPFAM" id="SSF47384">
    <property type="entry name" value="Homodimeric domain of signal transducing histidine kinase"/>
    <property type="match status" value="1"/>
</dbReference>
<dbReference type="Gene3D" id="1.10.287.130">
    <property type="match status" value="1"/>
</dbReference>
<keyword evidence="8" id="KW-0902">Two-component regulatory system</keyword>
<evidence type="ECO:0000313" key="11">
    <source>
        <dbReference type="EMBL" id="MCU7240584.1"/>
    </source>
</evidence>
<dbReference type="PANTHER" id="PTHR42878:SF7">
    <property type="entry name" value="SENSOR HISTIDINE KINASE GLRK"/>
    <property type="match status" value="1"/>
</dbReference>
<evidence type="ECO:0000256" key="2">
    <source>
        <dbReference type="ARBA" id="ARBA00012438"/>
    </source>
</evidence>
<proteinExistence type="predicted"/>
<dbReference type="InterPro" id="IPR036097">
    <property type="entry name" value="HisK_dim/P_sf"/>
</dbReference>
<dbReference type="Pfam" id="PF00512">
    <property type="entry name" value="HisKA"/>
    <property type="match status" value="1"/>
</dbReference>
<evidence type="ECO:0000256" key="5">
    <source>
        <dbReference type="ARBA" id="ARBA00022741"/>
    </source>
</evidence>
<feature type="domain" description="Histidine kinase" evidence="10">
    <location>
        <begin position="157"/>
        <end position="375"/>
    </location>
</feature>
<protein>
    <recommendedName>
        <fullName evidence="2">histidine kinase</fullName>
        <ecNumber evidence="2">2.7.13.3</ecNumber>
    </recommendedName>
</protein>
<reference evidence="11" key="1">
    <citation type="journal article" date="2022" name="Microbiol. Spectr.">
        <title>An Nuclear Magnetic Resonance Fingerprint Matching Approach for the Identification and Structural Re-Evaluation of Pseudomonas Lipopeptides.</title>
        <authorList>
            <person name="De Roo V."/>
            <person name="Verleysen Y."/>
            <person name="Kovacs B."/>
            <person name="De Vleeschouwer M."/>
            <person name="Muangkaew P."/>
            <person name="Girard L."/>
            <person name="Hofte M."/>
            <person name="De Mot R."/>
            <person name="Madder A."/>
            <person name="Geudens N."/>
            <person name="Martins J.C."/>
        </authorList>
    </citation>
    <scope>NUCLEOTIDE SEQUENCE</scope>
    <source>
        <strain evidence="11">COR51</strain>
    </source>
</reference>
<evidence type="ECO:0000256" key="3">
    <source>
        <dbReference type="ARBA" id="ARBA00022553"/>
    </source>
</evidence>
<keyword evidence="12" id="KW-1185">Reference proteome</keyword>
<comment type="catalytic activity">
    <reaction evidence="1">
        <text>ATP + protein L-histidine = ADP + protein N-phospho-L-histidine.</text>
        <dbReference type="EC" id="2.7.13.3"/>
    </reaction>
</comment>
<reference evidence="11" key="3">
    <citation type="journal article" date="2023" name="mSystems">
        <title>Charting the Lipopeptidome of Nonpathogenic Pseudomonas.</title>
        <authorList>
            <person name="Cesa-Luna C."/>
            <person name="Geudens N."/>
            <person name="Girard L."/>
            <person name="De Roo V."/>
            <person name="Maklad H.R."/>
            <person name="Martins J.C."/>
            <person name="Hofte M."/>
            <person name="De Mot R."/>
        </authorList>
    </citation>
    <scope>NUCLEOTIDE SEQUENCE</scope>
    <source>
        <strain evidence="11">COR51</strain>
    </source>
</reference>
<dbReference type="InterPro" id="IPR003594">
    <property type="entry name" value="HATPase_dom"/>
</dbReference>
<dbReference type="RefSeq" id="WP_262952495.1">
    <property type="nucleotide sequence ID" value="NZ_JAOSLA010000043.1"/>
</dbReference>